<dbReference type="Proteomes" id="UP000706039">
    <property type="component" value="Unassembled WGS sequence"/>
</dbReference>
<dbReference type="Pfam" id="PF01042">
    <property type="entry name" value="Ribonuc_L-PSP"/>
    <property type="match status" value="1"/>
</dbReference>
<keyword evidence="2" id="KW-1185">Reference proteome</keyword>
<comment type="caution">
    <text evidence="1">The sequence shown here is derived from an EMBL/GenBank/DDBJ whole genome shotgun (WGS) entry which is preliminary data.</text>
</comment>
<dbReference type="SUPFAM" id="SSF55298">
    <property type="entry name" value="YjgF-like"/>
    <property type="match status" value="1"/>
</dbReference>
<gene>
    <name evidence="1" type="ORF">K7G82_18200</name>
</gene>
<name>A0ABS7PSC7_9SPHN</name>
<protein>
    <submittedName>
        <fullName evidence="1">RidA family protein</fullName>
    </submittedName>
</protein>
<accession>A0ABS7PSC7</accession>
<sequence length="128" mass="13755">MDRQSFHLAPDAEKAFGYAQAVRIGDRLHISGSLSVDDDFAPIHAGDMAAQIGRVYDTISRTLTAFDAGFANVVSERIFVTDMDAFLAANLARIAAYAGCDLPAATAVEVRRLAFSECLIEVEIMAAL</sequence>
<dbReference type="PANTHER" id="PTHR43857">
    <property type="entry name" value="BLR7761 PROTEIN"/>
    <property type="match status" value="1"/>
</dbReference>
<dbReference type="PANTHER" id="PTHR43857:SF1">
    <property type="entry name" value="YJGH FAMILY PROTEIN"/>
    <property type="match status" value="1"/>
</dbReference>
<proteinExistence type="predicted"/>
<evidence type="ECO:0000313" key="2">
    <source>
        <dbReference type="Proteomes" id="UP000706039"/>
    </source>
</evidence>
<dbReference type="CDD" id="cd00448">
    <property type="entry name" value="YjgF_YER057c_UK114_family"/>
    <property type="match status" value="1"/>
</dbReference>
<dbReference type="EMBL" id="JAINVV010000008">
    <property type="protein sequence ID" value="MBY8824243.1"/>
    <property type="molecule type" value="Genomic_DNA"/>
</dbReference>
<organism evidence="1 2">
    <name type="scientific">Sphingomonas colocasiae</name>
    <dbReference type="NCBI Taxonomy" id="1848973"/>
    <lineage>
        <taxon>Bacteria</taxon>
        <taxon>Pseudomonadati</taxon>
        <taxon>Pseudomonadota</taxon>
        <taxon>Alphaproteobacteria</taxon>
        <taxon>Sphingomonadales</taxon>
        <taxon>Sphingomonadaceae</taxon>
        <taxon>Sphingomonas</taxon>
    </lineage>
</organism>
<dbReference type="InterPro" id="IPR006175">
    <property type="entry name" value="YjgF/YER057c/UK114"/>
</dbReference>
<dbReference type="InterPro" id="IPR035959">
    <property type="entry name" value="RutC-like_sf"/>
</dbReference>
<evidence type="ECO:0000313" key="1">
    <source>
        <dbReference type="EMBL" id="MBY8824243.1"/>
    </source>
</evidence>
<dbReference type="Gene3D" id="3.30.1330.40">
    <property type="entry name" value="RutC-like"/>
    <property type="match status" value="1"/>
</dbReference>
<reference evidence="1 2" key="1">
    <citation type="submission" date="2021-08" db="EMBL/GenBank/DDBJ databases">
        <authorList>
            <person name="Tuo L."/>
        </authorList>
    </citation>
    <scope>NUCLEOTIDE SEQUENCE [LARGE SCALE GENOMIC DNA]</scope>
    <source>
        <strain evidence="1 2">JCM 31229</strain>
    </source>
</reference>